<gene>
    <name evidence="2" type="ORF">VCS650_LOCUS42396</name>
</gene>
<name>A0A815THD1_9BILA</name>
<comment type="caution">
    <text evidence="2">The sequence shown here is derived from an EMBL/GenBank/DDBJ whole genome shotgun (WGS) entry which is preliminary data.</text>
</comment>
<feature type="region of interest" description="Disordered" evidence="1">
    <location>
        <begin position="37"/>
        <end position="59"/>
    </location>
</feature>
<evidence type="ECO:0000313" key="2">
    <source>
        <dbReference type="EMBL" id="CAF1503790.1"/>
    </source>
</evidence>
<accession>A0A815THD1</accession>
<evidence type="ECO:0000256" key="1">
    <source>
        <dbReference type="SAM" id="MobiDB-lite"/>
    </source>
</evidence>
<dbReference type="AlphaFoldDB" id="A0A815THD1"/>
<evidence type="ECO:0008006" key="4">
    <source>
        <dbReference type="Google" id="ProtNLM"/>
    </source>
</evidence>
<dbReference type="OrthoDB" id="392925at2759"/>
<proteinExistence type="predicted"/>
<reference evidence="2" key="1">
    <citation type="submission" date="2021-02" db="EMBL/GenBank/DDBJ databases">
        <authorList>
            <person name="Nowell W R."/>
        </authorList>
    </citation>
    <scope>NUCLEOTIDE SEQUENCE</scope>
</reference>
<feature type="compositionally biased region" description="Low complexity" evidence="1">
    <location>
        <begin position="37"/>
        <end position="46"/>
    </location>
</feature>
<organism evidence="2 3">
    <name type="scientific">Adineta steineri</name>
    <dbReference type="NCBI Taxonomy" id="433720"/>
    <lineage>
        <taxon>Eukaryota</taxon>
        <taxon>Metazoa</taxon>
        <taxon>Spiralia</taxon>
        <taxon>Gnathifera</taxon>
        <taxon>Rotifera</taxon>
        <taxon>Eurotatoria</taxon>
        <taxon>Bdelloidea</taxon>
        <taxon>Adinetida</taxon>
        <taxon>Adinetidae</taxon>
        <taxon>Adineta</taxon>
    </lineage>
</organism>
<dbReference type="EMBL" id="CAJNON010002214">
    <property type="protein sequence ID" value="CAF1503790.1"/>
    <property type="molecule type" value="Genomic_DNA"/>
</dbReference>
<sequence>MGYNYELIKSVIQQQTDGDDMSKFIETIVRTAEVNSNSNISSSSSSMKTFSPQTKTDTDCSDTTIPHDVYMIDGADLAFSFQSLLVRIINDDDDGNDCETHCSLCLYGKKCTYRLKCKYFHIERLHQNLFSITESLHMKARLEKSKIQHYLSTPTMINNNRCNHTTSGPKHLHMYSSPIMDQTLADDARIAYEYGLTSTPISNDFSFVLINIFHQFNKQDKLDLIHQINNIHS</sequence>
<dbReference type="Proteomes" id="UP000663891">
    <property type="component" value="Unassembled WGS sequence"/>
</dbReference>
<protein>
    <recommendedName>
        <fullName evidence="4">C3H1-type domain-containing protein</fullName>
    </recommendedName>
</protein>
<evidence type="ECO:0000313" key="3">
    <source>
        <dbReference type="Proteomes" id="UP000663891"/>
    </source>
</evidence>